<gene>
    <name evidence="12" type="ORF">M153_3170007276</name>
</gene>
<keyword evidence="8" id="KW-0255">Endonuclease</keyword>
<evidence type="ECO:0000256" key="5">
    <source>
        <dbReference type="ARBA" id="ARBA00022694"/>
    </source>
</evidence>
<dbReference type="InterPro" id="IPR047151">
    <property type="entry name" value="RNZ2-like"/>
</dbReference>
<keyword evidence="6" id="KW-0540">Nuclease</keyword>
<dbReference type="Proteomes" id="UP000051530">
    <property type="component" value="Unassembled WGS sequence"/>
</dbReference>
<feature type="domain" description="Metallo-beta-lactamase" evidence="11">
    <location>
        <begin position="663"/>
        <end position="719"/>
    </location>
</feature>
<dbReference type="VEuPathDB" id="MicrosporidiaDB:M153_3170007276"/>
<dbReference type="Gene3D" id="3.60.15.10">
    <property type="entry name" value="Ribonuclease Z/Hydroxyacylglutathione hydrolase-like"/>
    <property type="match status" value="1"/>
</dbReference>
<evidence type="ECO:0000256" key="1">
    <source>
        <dbReference type="ARBA" id="ARBA00000402"/>
    </source>
</evidence>
<dbReference type="GO" id="GO:1990180">
    <property type="term" value="P:mitochondrial tRNA 3'-end processing"/>
    <property type="evidence" value="ECO:0007669"/>
    <property type="project" value="TreeGrafter"/>
</dbReference>
<accession>A0A0R0M2A8</accession>
<protein>
    <recommendedName>
        <fullName evidence="4">ribonuclease Z</fullName>
        <ecNumber evidence="4">3.1.26.11</ecNumber>
    </recommendedName>
</protein>
<proteinExistence type="inferred from homology"/>
<reference evidence="12 13" key="1">
    <citation type="submission" date="2015-07" db="EMBL/GenBank/DDBJ databases">
        <title>The genome of Pseudoloma neurophilia, a relevant intracellular parasite of the zebrafish.</title>
        <authorList>
            <person name="Ndikumana S."/>
            <person name="Pelin A."/>
            <person name="Sanders J."/>
            <person name="Corradi N."/>
        </authorList>
    </citation>
    <scope>NUCLEOTIDE SEQUENCE [LARGE SCALE GENOMIC DNA]</scope>
    <source>
        <strain evidence="12 13">MK1</strain>
    </source>
</reference>
<dbReference type="InterPro" id="IPR001279">
    <property type="entry name" value="Metallo-B-lactamas"/>
</dbReference>
<evidence type="ECO:0000256" key="7">
    <source>
        <dbReference type="ARBA" id="ARBA00022723"/>
    </source>
</evidence>
<dbReference type="GO" id="GO:0042781">
    <property type="term" value="F:3'-tRNA processing endoribonuclease activity"/>
    <property type="evidence" value="ECO:0007669"/>
    <property type="project" value="UniProtKB-EC"/>
</dbReference>
<dbReference type="OrthoDB" id="527344at2759"/>
<sequence length="1089" mass="126308">MTIQITFLKNSSGISLIVYFENTNRKYIFGYFPGFQRHIADKKIKLNGLRAVFLGNKYEAVPFIGFLLSLAPNSDHQQKYSNKSYRNDRFGKNGLQIFGPPDIARIYELSHLFAPRNIKYEVNPGISVQNNNDLKHHTIDNQILKIDSIKYHKDLYDHMTSDLELDDEHRNRFTDRFFVSKSTEENSPTFTADDRAQMVSNYILFPEDHQGTLNIGKLLKNYPNFPMQRCKDLKRGQSVTFEVKNDGILENITVYPSDYVAEKKVCNNILILEDVSVLTDLEMQKNGLYPYFSAQPQFKNLSDTREPPQKCKQIDKIICVGTDINWYCKRLMNLSTAYSNSRGDLQSIEGNREKTIRSQIYNTDSNDKFHPRHFLGLITSGILLRCEIIKIKIDRQDYTSSSELTRQLHAKWDIYNPSVENFLYGWDQLLAEGPNVRDGDVMDLRQTRSSRSYLIADALNETPNHENLGFDSNENSGSKKSQIFETSSLFSNSKNFKKSPSPDHELNEKQLNDLNEKQLRTSKISCLKNQIGKSQITTMDFKKKTNIHLHHHFPCGDSHYIQRFIGDNVLFLGTAASIPTKYRNVAGLVFHYLTMKQDVKENEQSTDVSTVSSRRYSSFMSKPIKNHSGIEVVRKGIKYNEADKNSNTSQTVPPVHKDLKMSRYVLLDCGEDTLSQFNRIGNSSDRKERLRALSVIFISHSHADHHLGCVDLIKEWADRYQIKYDGRKNYQSWDCSYNPNVDLDTISETNDDNDSTFYLNGIPFKMNDAFKNVIYPQKEDILCSKSTNSSRKRKKNKKKRTKSKFLETDIHIEMTMRSLTVICPLRVKLFLDQFNLPVKYILTDWMDNVTEIELINRYMYKNPYRNKKIQEKQPNYSLKSCLDCNKCDKIKFTICKMDHLDDSRGIRIDVNQIQEQVEDSSVIPTTLAEARQISNRKKQSVTQRSVCYSGDTYPSAQFFDLCQNADVIIHDCTFISNIERAQKTQHSTMPQVVNSWLQSGAKQLILTHFSQRIRTILEQEHKYWAKGTKRIARSHEESVADTFEEKIQFASEGKACLIENVFIAFDFLKYEFGMPWRPVKELIMEEVDE</sequence>
<evidence type="ECO:0000256" key="3">
    <source>
        <dbReference type="ARBA" id="ARBA00007823"/>
    </source>
</evidence>
<dbReference type="PANTHER" id="PTHR12553:SF49">
    <property type="entry name" value="ZINC PHOSPHODIESTERASE ELAC PROTEIN 2"/>
    <property type="match status" value="1"/>
</dbReference>
<keyword evidence="10" id="KW-0862">Zinc</keyword>
<keyword evidence="9" id="KW-0378">Hydrolase</keyword>
<evidence type="ECO:0000256" key="10">
    <source>
        <dbReference type="ARBA" id="ARBA00022833"/>
    </source>
</evidence>
<comment type="caution">
    <text evidence="12">The sequence shown here is derived from an EMBL/GenBank/DDBJ whole genome shotgun (WGS) entry which is preliminary data.</text>
</comment>
<dbReference type="InterPro" id="IPR036866">
    <property type="entry name" value="RibonucZ/Hydroxyglut_hydro"/>
</dbReference>
<evidence type="ECO:0000256" key="8">
    <source>
        <dbReference type="ARBA" id="ARBA00022759"/>
    </source>
</evidence>
<comment type="catalytic activity">
    <reaction evidence="1">
        <text>Endonucleolytic cleavage of RNA, removing extra 3' nucleotides from tRNA precursor, generating 3' termini of tRNAs. A 3'-hydroxy group is left at the tRNA terminus and a 5'-phosphoryl group is left at the trailer molecule.</text>
        <dbReference type="EC" id="3.1.26.11"/>
    </reaction>
</comment>
<dbReference type="GO" id="GO:0005739">
    <property type="term" value="C:mitochondrion"/>
    <property type="evidence" value="ECO:0007669"/>
    <property type="project" value="TreeGrafter"/>
</dbReference>
<comment type="similarity">
    <text evidence="3">Belongs to the RNase Z family.</text>
</comment>
<dbReference type="SUPFAM" id="SSF56281">
    <property type="entry name" value="Metallo-hydrolase/oxidoreductase"/>
    <property type="match status" value="1"/>
</dbReference>
<organism evidence="12 13">
    <name type="scientific">Pseudoloma neurophilia</name>
    <dbReference type="NCBI Taxonomy" id="146866"/>
    <lineage>
        <taxon>Eukaryota</taxon>
        <taxon>Fungi</taxon>
        <taxon>Fungi incertae sedis</taxon>
        <taxon>Microsporidia</taxon>
        <taxon>Pseudoloma</taxon>
    </lineage>
</organism>
<dbReference type="AlphaFoldDB" id="A0A0R0M2A8"/>
<evidence type="ECO:0000256" key="4">
    <source>
        <dbReference type="ARBA" id="ARBA00012477"/>
    </source>
</evidence>
<dbReference type="EMBL" id="LGUB01000105">
    <property type="protein sequence ID" value="KRH94261.1"/>
    <property type="molecule type" value="Genomic_DNA"/>
</dbReference>
<dbReference type="PANTHER" id="PTHR12553">
    <property type="entry name" value="ZINC PHOSPHODIESTERASE ELAC PROTEIN 2"/>
    <property type="match status" value="1"/>
</dbReference>
<evidence type="ECO:0000256" key="6">
    <source>
        <dbReference type="ARBA" id="ARBA00022722"/>
    </source>
</evidence>
<evidence type="ECO:0000259" key="11">
    <source>
        <dbReference type="Pfam" id="PF12706"/>
    </source>
</evidence>
<dbReference type="EC" id="3.1.26.11" evidence="4"/>
<dbReference type="Pfam" id="PF12706">
    <property type="entry name" value="Lactamase_B_2"/>
    <property type="match status" value="1"/>
</dbReference>
<evidence type="ECO:0000256" key="9">
    <source>
        <dbReference type="ARBA" id="ARBA00022801"/>
    </source>
</evidence>
<evidence type="ECO:0000313" key="12">
    <source>
        <dbReference type="EMBL" id="KRH94261.1"/>
    </source>
</evidence>
<keyword evidence="5" id="KW-0819">tRNA processing</keyword>
<name>A0A0R0M2A8_9MICR</name>
<keyword evidence="13" id="KW-1185">Reference proteome</keyword>
<evidence type="ECO:0000313" key="13">
    <source>
        <dbReference type="Proteomes" id="UP000051530"/>
    </source>
</evidence>
<dbReference type="GO" id="GO:0046872">
    <property type="term" value="F:metal ion binding"/>
    <property type="evidence" value="ECO:0007669"/>
    <property type="project" value="UniProtKB-KW"/>
</dbReference>
<keyword evidence="7" id="KW-0479">Metal-binding</keyword>
<comment type="cofactor">
    <cofactor evidence="2">
        <name>Zn(2+)</name>
        <dbReference type="ChEBI" id="CHEBI:29105"/>
    </cofactor>
</comment>
<evidence type="ECO:0000256" key="2">
    <source>
        <dbReference type="ARBA" id="ARBA00001947"/>
    </source>
</evidence>